<dbReference type="Gene3D" id="3.40.50.2300">
    <property type="match status" value="1"/>
</dbReference>
<gene>
    <name evidence="4" type="ORF">QE399_003304</name>
</gene>
<protein>
    <submittedName>
        <fullName evidence="4">DNA-binding NarL/FixJ family response regulator</fullName>
    </submittedName>
</protein>
<dbReference type="SMART" id="SM00448">
    <property type="entry name" value="REC"/>
    <property type="match status" value="1"/>
</dbReference>
<dbReference type="InterPro" id="IPR011006">
    <property type="entry name" value="CheY-like_superfamily"/>
</dbReference>
<sequence>MTSHAILVEDSATIRDTLIPAMHELADIDVVATAETVLEALAASDHCDWGLMVLDLFLKEGSGLTVLERLRHRPRHQRIVVLTNYATPDIRERCARLGANAVFDKSTELDAFFEDCVQVH</sequence>
<proteinExistence type="predicted"/>
<dbReference type="SUPFAM" id="SSF52172">
    <property type="entry name" value="CheY-like"/>
    <property type="match status" value="1"/>
</dbReference>
<evidence type="ECO:0000256" key="1">
    <source>
        <dbReference type="ARBA" id="ARBA00022553"/>
    </source>
</evidence>
<keyword evidence="5" id="KW-1185">Reference proteome</keyword>
<feature type="modified residue" description="4-aspartylphosphate" evidence="2">
    <location>
        <position position="55"/>
    </location>
</feature>
<evidence type="ECO:0000259" key="3">
    <source>
        <dbReference type="PROSITE" id="PS50110"/>
    </source>
</evidence>
<dbReference type="PANTHER" id="PTHR44591">
    <property type="entry name" value="STRESS RESPONSE REGULATOR PROTEIN 1"/>
    <property type="match status" value="1"/>
</dbReference>
<dbReference type="InterPro" id="IPR001789">
    <property type="entry name" value="Sig_transdc_resp-reg_receiver"/>
</dbReference>
<dbReference type="PANTHER" id="PTHR44591:SF3">
    <property type="entry name" value="RESPONSE REGULATORY DOMAIN-CONTAINING PROTEIN"/>
    <property type="match status" value="1"/>
</dbReference>
<dbReference type="RefSeq" id="WP_309830391.1">
    <property type="nucleotide sequence ID" value="NZ_JAVIZX010000001.1"/>
</dbReference>
<feature type="domain" description="Response regulatory" evidence="3">
    <location>
        <begin position="4"/>
        <end position="120"/>
    </location>
</feature>
<dbReference type="GO" id="GO:0003677">
    <property type="term" value="F:DNA binding"/>
    <property type="evidence" value="ECO:0007669"/>
    <property type="project" value="UniProtKB-KW"/>
</dbReference>
<dbReference type="PROSITE" id="PS50110">
    <property type="entry name" value="RESPONSE_REGULATORY"/>
    <property type="match status" value="1"/>
</dbReference>
<evidence type="ECO:0000313" key="5">
    <source>
        <dbReference type="Proteomes" id="UP001267710"/>
    </source>
</evidence>
<accession>A0ABU1IER1</accession>
<comment type="caution">
    <text evidence="4">The sequence shown here is derived from an EMBL/GenBank/DDBJ whole genome shotgun (WGS) entry which is preliminary data.</text>
</comment>
<keyword evidence="1 2" id="KW-0597">Phosphoprotein</keyword>
<keyword evidence="4" id="KW-0238">DNA-binding</keyword>
<organism evidence="4 5">
    <name type="scientific">Paracidovorax wautersii</name>
    <dbReference type="NCBI Taxonomy" id="1177982"/>
    <lineage>
        <taxon>Bacteria</taxon>
        <taxon>Pseudomonadati</taxon>
        <taxon>Pseudomonadota</taxon>
        <taxon>Betaproteobacteria</taxon>
        <taxon>Burkholderiales</taxon>
        <taxon>Comamonadaceae</taxon>
        <taxon>Paracidovorax</taxon>
    </lineage>
</organism>
<dbReference type="Proteomes" id="UP001267710">
    <property type="component" value="Unassembled WGS sequence"/>
</dbReference>
<reference evidence="4 5" key="1">
    <citation type="submission" date="2023-08" db="EMBL/GenBank/DDBJ databases">
        <title>Functional and genomic diversity of the sorghum phyllosphere microbiome.</title>
        <authorList>
            <person name="Shade A."/>
        </authorList>
    </citation>
    <scope>NUCLEOTIDE SEQUENCE [LARGE SCALE GENOMIC DNA]</scope>
    <source>
        <strain evidence="4 5">SORGH_AS_0335</strain>
    </source>
</reference>
<dbReference type="InterPro" id="IPR050595">
    <property type="entry name" value="Bact_response_regulator"/>
</dbReference>
<dbReference type="Pfam" id="PF00072">
    <property type="entry name" value="Response_reg"/>
    <property type="match status" value="1"/>
</dbReference>
<evidence type="ECO:0000313" key="4">
    <source>
        <dbReference type="EMBL" id="MDR6215615.1"/>
    </source>
</evidence>
<dbReference type="EMBL" id="JAVIZX010000001">
    <property type="protein sequence ID" value="MDR6215615.1"/>
    <property type="molecule type" value="Genomic_DNA"/>
</dbReference>
<name>A0ABU1IER1_9BURK</name>
<evidence type="ECO:0000256" key="2">
    <source>
        <dbReference type="PROSITE-ProRule" id="PRU00169"/>
    </source>
</evidence>